<dbReference type="AlphaFoldDB" id="A0A9W7F9A9"/>
<sequence length="513" mass="57202">MPKILQVILLSPRLHLYKTEAALFELSDTLSPTEQSQQILAHLLPTHTMNPHLPSSDRLSLLEDGIQVEDGDVSIEGAELIAYLDSLHAYVSTDCITNNNLTQWYIKSFSPDLRLCVEFEEISETDKIGLEFLMADVGEKWGGALREWVESGKASEVGKARKVVRKLKTELETIQTQRTSISSRTRSISDTSTSSQPTPEALAAAKERGEIDEKRVKVIEEVEIVEAKENLRGLIDDSPLRKIRLNVAQKLRNYVTVQNKLNTNLNINLRTSPPISLSPSILLKYESLIERGGVWCNGYNVFCKGIEREEGEKVRWRFGEGGREGFWEGGEGEDDKIVLKPDRKIVYTPTTTLNSKTYKTCMYRRHVPGMSVDFLMLHKELDGKRLNELREKLGGVEVEGGKGVGGAGVQGVTVVYVNQKDWSLTVVGGGDGPVFLTKERVQDALSNLTSAPTTDGVYEWCQRDQTTGGWIVARRGGGRDAVGFFDRVFFKNVGEVSEAWERILETLLGGVII</sequence>
<dbReference type="EMBL" id="BRXW01000093">
    <property type="protein sequence ID" value="GMI05963.1"/>
    <property type="molecule type" value="Genomic_DNA"/>
</dbReference>
<proteinExistence type="predicted"/>
<evidence type="ECO:0000313" key="2">
    <source>
        <dbReference type="EMBL" id="GMI05963.1"/>
    </source>
</evidence>
<comment type="caution">
    <text evidence="2">The sequence shown here is derived from an EMBL/GenBank/DDBJ whole genome shotgun (WGS) entry which is preliminary data.</text>
</comment>
<organism evidence="2 3">
    <name type="scientific">Triparma laevis f. longispina</name>
    <dbReference type="NCBI Taxonomy" id="1714387"/>
    <lineage>
        <taxon>Eukaryota</taxon>
        <taxon>Sar</taxon>
        <taxon>Stramenopiles</taxon>
        <taxon>Ochrophyta</taxon>
        <taxon>Bolidophyceae</taxon>
        <taxon>Parmales</taxon>
        <taxon>Triparmaceae</taxon>
        <taxon>Triparma</taxon>
    </lineage>
</organism>
<protein>
    <submittedName>
        <fullName evidence="2">Uncharacterized protein</fullName>
    </submittedName>
</protein>
<feature type="compositionally biased region" description="Low complexity" evidence="1">
    <location>
        <begin position="177"/>
        <end position="196"/>
    </location>
</feature>
<evidence type="ECO:0000313" key="3">
    <source>
        <dbReference type="Proteomes" id="UP001165122"/>
    </source>
</evidence>
<evidence type="ECO:0000256" key="1">
    <source>
        <dbReference type="SAM" id="MobiDB-lite"/>
    </source>
</evidence>
<accession>A0A9W7F9A9</accession>
<gene>
    <name evidence="2" type="ORF">TrLO_g5639</name>
</gene>
<keyword evidence="3" id="KW-1185">Reference proteome</keyword>
<dbReference type="Proteomes" id="UP001165122">
    <property type="component" value="Unassembled WGS sequence"/>
</dbReference>
<reference evidence="3" key="1">
    <citation type="journal article" date="2023" name="Commun. Biol.">
        <title>Genome analysis of Parmales, the sister group of diatoms, reveals the evolutionary specialization of diatoms from phago-mixotrophs to photoautotrophs.</title>
        <authorList>
            <person name="Ban H."/>
            <person name="Sato S."/>
            <person name="Yoshikawa S."/>
            <person name="Yamada K."/>
            <person name="Nakamura Y."/>
            <person name="Ichinomiya M."/>
            <person name="Sato N."/>
            <person name="Blanc-Mathieu R."/>
            <person name="Endo H."/>
            <person name="Kuwata A."/>
            <person name="Ogata H."/>
        </authorList>
    </citation>
    <scope>NUCLEOTIDE SEQUENCE [LARGE SCALE GENOMIC DNA]</scope>
    <source>
        <strain evidence="3">NIES 3700</strain>
    </source>
</reference>
<name>A0A9W7F9A9_9STRA</name>
<feature type="region of interest" description="Disordered" evidence="1">
    <location>
        <begin position="177"/>
        <end position="206"/>
    </location>
</feature>